<name>A0A227J0Q4_VIBPH</name>
<proteinExistence type="predicted"/>
<organism evidence="1 2">
    <name type="scientific">Vibrio parahaemolyticus</name>
    <dbReference type="NCBI Taxonomy" id="670"/>
    <lineage>
        <taxon>Bacteria</taxon>
        <taxon>Pseudomonadati</taxon>
        <taxon>Pseudomonadota</taxon>
        <taxon>Gammaproteobacteria</taxon>
        <taxon>Vibrionales</taxon>
        <taxon>Vibrionaceae</taxon>
        <taxon>Vibrio</taxon>
    </lineage>
</organism>
<gene>
    <name evidence="1" type="ORF">CA163_32740</name>
</gene>
<evidence type="ECO:0000313" key="2">
    <source>
        <dbReference type="Proteomes" id="UP000214596"/>
    </source>
</evidence>
<comment type="caution">
    <text evidence="1">The sequence shown here is derived from an EMBL/GenBank/DDBJ whole genome shotgun (WGS) entry which is preliminary data.</text>
</comment>
<protein>
    <submittedName>
        <fullName evidence="1">Nicotinamidase</fullName>
    </submittedName>
</protein>
<feature type="non-terminal residue" evidence="1">
    <location>
        <position position="1"/>
    </location>
</feature>
<accession>A0A227J0Q4</accession>
<dbReference type="AlphaFoldDB" id="A0A227J0Q4"/>
<dbReference type="Proteomes" id="UP000214596">
    <property type="component" value="Unassembled WGS sequence"/>
</dbReference>
<evidence type="ECO:0000313" key="1">
    <source>
        <dbReference type="EMBL" id="OXE28656.1"/>
    </source>
</evidence>
<dbReference type="EMBL" id="NIXT01004112">
    <property type="protein sequence ID" value="OXE28656.1"/>
    <property type="molecule type" value="Genomic_DNA"/>
</dbReference>
<sequence length="44" mass="4772">KVIVNLAATRAVLPDTVDSVIAEMKEKGALFVKNADDIIVERFA</sequence>
<reference evidence="1 2" key="1">
    <citation type="journal article" date="2017" name="Appl. Environ. Microbiol.">
        <title>Parallel evolution of two clades of a major Atlantic endemic Vibrio parahaemolyticus pathogen lineage by independent acquisition of related pathogenicity islands.</title>
        <authorList>
            <person name="Xu F."/>
            <person name="Gonzalez-Escalona N."/>
            <person name="Drees K.P."/>
            <person name="Sebra R.P."/>
            <person name="Cooper V.S."/>
            <person name="Jones S.H."/>
            <person name="Whistler C.A."/>
        </authorList>
    </citation>
    <scope>NUCLEOTIDE SEQUENCE [LARGE SCALE GENOMIC DNA]</scope>
    <source>
        <strain evidence="1 2">MAVP-3</strain>
    </source>
</reference>